<proteinExistence type="predicted"/>
<dbReference type="EMBL" id="JADOUF010000001">
    <property type="protein sequence ID" value="MBG6139655.1"/>
    <property type="molecule type" value="Genomic_DNA"/>
</dbReference>
<evidence type="ECO:0000256" key="1">
    <source>
        <dbReference type="SAM" id="MobiDB-lite"/>
    </source>
</evidence>
<dbReference type="Proteomes" id="UP000622552">
    <property type="component" value="Unassembled WGS sequence"/>
</dbReference>
<dbReference type="RefSeq" id="WP_197006287.1">
    <property type="nucleotide sequence ID" value="NZ_BONS01000006.1"/>
</dbReference>
<evidence type="ECO:0000313" key="3">
    <source>
        <dbReference type="Proteomes" id="UP000622552"/>
    </source>
</evidence>
<protein>
    <submittedName>
        <fullName evidence="2">Uncharacterized protein</fullName>
    </submittedName>
</protein>
<keyword evidence="3" id="KW-1185">Reference proteome</keyword>
<comment type="caution">
    <text evidence="2">The sequence shown here is derived from an EMBL/GenBank/DDBJ whole genome shotgun (WGS) entry which is preliminary data.</text>
</comment>
<evidence type="ECO:0000313" key="2">
    <source>
        <dbReference type="EMBL" id="MBG6139655.1"/>
    </source>
</evidence>
<dbReference type="AlphaFoldDB" id="A0A8J7GUB2"/>
<feature type="region of interest" description="Disordered" evidence="1">
    <location>
        <begin position="1"/>
        <end position="20"/>
    </location>
</feature>
<organism evidence="2 3">
    <name type="scientific">Longispora fulva</name>
    <dbReference type="NCBI Taxonomy" id="619741"/>
    <lineage>
        <taxon>Bacteria</taxon>
        <taxon>Bacillati</taxon>
        <taxon>Actinomycetota</taxon>
        <taxon>Actinomycetes</taxon>
        <taxon>Micromonosporales</taxon>
        <taxon>Micromonosporaceae</taxon>
        <taxon>Longispora</taxon>
    </lineage>
</organism>
<name>A0A8J7GUB2_9ACTN</name>
<gene>
    <name evidence="2" type="ORF">IW245_005849</name>
</gene>
<reference evidence="2" key="1">
    <citation type="submission" date="2020-11" db="EMBL/GenBank/DDBJ databases">
        <title>Sequencing the genomes of 1000 actinobacteria strains.</title>
        <authorList>
            <person name="Klenk H.-P."/>
        </authorList>
    </citation>
    <scope>NUCLEOTIDE SEQUENCE</scope>
    <source>
        <strain evidence="2">DSM 45356</strain>
    </source>
</reference>
<accession>A0A8J7GUB2</accession>
<sequence length="113" mass="12723">MDFADEPDLPRDPTGLPPTCDEETFARLLAEMAAYEAPRRFAVAQEWGTRVDARIAGWGLAFEDRAEVFSVDSSARMCLKAPESALRMFARGEHISARIIWLDPEPEEPEPEE</sequence>